<dbReference type="GO" id="GO:0016747">
    <property type="term" value="F:acyltransferase activity, transferring groups other than amino-acyl groups"/>
    <property type="evidence" value="ECO:0007669"/>
    <property type="project" value="UniProtKB-ARBA"/>
</dbReference>
<proteinExistence type="predicted"/>
<accession>A0A5N6RBV5</accession>
<keyword evidence="2" id="KW-0012">Acyltransferase</keyword>
<dbReference type="InterPro" id="IPR023213">
    <property type="entry name" value="CAT-like_dom_sf"/>
</dbReference>
<dbReference type="EMBL" id="CM017326">
    <property type="protein sequence ID" value="KAE8075836.1"/>
    <property type="molecule type" value="Genomic_DNA"/>
</dbReference>
<sequence>MAQPTYRVSVIEQSQVAPPPSSVPATTLSLSFFDIPWLLCRPMQRLFFYELPQPTNYFTQAILPTLKHSLSLTLQRFFPLAANLVCPPQTHKPHIFYAEGNSVPFTVAEAAGDFNRLVANYPRDVRELHHFVPQLPPAHVSSDKTRVIPLMAMQVTVFPNEGICIGIIFCHVAADGRAFHHFMKSWASVCRTGGDLTCLDRSPPFNDRAVMKDPNGLEQNLLEDWWSWGSAWTDDTGLINDFAEKVRATFVLSRAHIEGLKQWVKGQCMNKEDSEPLHVSTFVATCAFIWVCLIKSQYNGVSDFSDNSELFYFAFVADCRNRLKFPVPCTYFGNCLAICIVALEKGELLGETGIFEAVKVIGNKVRQSETEALRGAETWLLDWKEKSETGTLVTVAGSPRLGVYETDFGWGRPKKSEVVHIDVTGAISLAECRDEEGGIEVGLALRRKNIADFTAAWEQSLKLF</sequence>
<evidence type="ECO:0000313" key="3">
    <source>
        <dbReference type="EMBL" id="KAE8075836.1"/>
    </source>
</evidence>
<keyword evidence="4" id="KW-1185">Reference proteome</keyword>
<evidence type="ECO:0000313" key="4">
    <source>
        <dbReference type="Proteomes" id="UP000327013"/>
    </source>
</evidence>
<dbReference type="Pfam" id="PF02458">
    <property type="entry name" value="Transferase"/>
    <property type="match status" value="1"/>
</dbReference>
<dbReference type="InterPro" id="IPR051504">
    <property type="entry name" value="Plant_metabolite_acyltrans"/>
</dbReference>
<organism evidence="3 4">
    <name type="scientific">Carpinus fangiana</name>
    <dbReference type="NCBI Taxonomy" id="176857"/>
    <lineage>
        <taxon>Eukaryota</taxon>
        <taxon>Viridiplantae</taxon>
        <taxon>Streptophyta</taxon>
        <taxon>Embryophyta</taxon>
        <taxon>Tracheophyta</taxon>
        <taxon>Spermatophyta</taxon>
        <taxon>Magnoliopsida</taxon>
        <taxon>eudicotyledons</taxon>
        <taxon>Gunneridae</taxon>
        <taxon>Pentapetalae</taxon>
        <taxon>rosids</taxon>
        <taxon>fabids</taxon>
        <taxon>Fagales</taxon>
        <taxon>Betulaceae</taxon>
        <taxon>Carpinus</taxon>
    </lineage>
</organism>
<evidence type="ECO:0000256" key="2">
    <source>
        <dbReference type="ARBA" id="ARBA00023315"/>
    </source>
</evidence>
<dbReference type="Gene3D" id="3.30.559.10">
    <property type="entry name" value="Chloramphenicol acetyltransferase-like domain"/>
    <property type="match status" value="2"/>
</dbReference>
<name>A0A5N6RBV5_9ROSI</name>
<gene>
    <name evidence="3" type="ORF">FH972_014523</name>
</gene>
<evidence type="ECO:0000256" key="1">
    <source>
        <dbReference type="ARBA" id="ARBA00022679"/>
    </source>
</evidence>
<dbReference type="OrthoDB" id="1862401at2759"/>
<dbReference type="AlphaFoldDB" id="A0A5N6RBV5"/>
<dbReference type="Proteomes" id="UP000327013">
    <property type="component" value="Chromosome 6"/>
</dbReference>
<reference evidence="3 4" key="1">
    <citation type="submission" date="2019-06" db="EMBL/GenBank/DDBJ databases">
        <title>A chromosomal-level reference genome of Carpinus fangiana (Coryloideae, Betulaceae).</title>
        <authorList>
            <person name="Yang X."/>
            <person name="Wang Z."/>
            <person name="Zhang L."/>
            <person name="Hao G."/>
            <person name="Liu J."/>
            <person name="Yang Y."/>
        </authorList>
    </citation>
    <scope>NUCLEOTIDE SEQUENCE [LARGE SCALE GENOMIC DNA]</scope>
    <source>
        <strain evidence="3">Cfa_2016G</strain>
        <tissue evidence="3">Leaf</tissue>
    </source>
</reference>
<protein>
    <submittedName>
        <fullName evidence="3">Uncharacterized protein</fullName>
    </submittedName>
</protein>
<keyword evidence="1" id="KW-0808">Transferase</keyword>
<dbReference type="PANTHER" id="PTHR31625">
    <property type="match status" value="1"/>
</dbReference>